<proteinExistence type="predicted"/>
<organism evidence="2 3">
    <name type="scientific">Methylobacterium hispanicum</name>
    <dbReference type="NCBI Taxonomy" id="270350"/>
    <lineage>
        <taxon>Bacteria</taxon>
        <taxon>Pseudomonadati</taxon>
        <taxon>Pseudomonadota</taxon>
        <taxon>Alphaproteobacteria</taxon>
        <taxon>Hyphomicrobiales</taxon>
        <taxon>Methylobacteriaceae</taxon>
        <taxon>Methylobacterium</taxon>
    </lineage>
</organism>
<comment type="caution">
    <text evidence="2">The sequence shown here is derived from an EMBL/GenBank/DDBJ whole genome shotgun (WGS) entry which is preliminary data.</text>
</comment>
<feature type="transmembrane region" description="Helical" evidence="1">
    <location>
        <begin position="289"/>
        <end position="308"/>
    </location>
</feature>
<feature type="transmembrane region" description="Helical" evidence="1">
    <location>
        <begin position="383"/>
        <end position="404"/>
    </location>
</feature>
<keyword evidence="3" id="KW-1185">Reference proteome</keyword>
<evidence type="ECO:0000313" key="3">
    <source>
        <dbReference type="Proteomes" id="UP001055247"/>
    </source>
</evidence>
<accession>A0AAV4ZQK7</accession>
<dbReference type="AlphaFoldDB" id="A0AAV4ZQK7"/>
<dbReference type="Proteomes" id="UP001055247">
    <property type="component" value="Unassembled WGS sequence"/>
</dbReference>
<feature type="transmembrane region" description="Helical" evidence="1">
    <location>
        <begin position="351"/>
        <end position="371"/>
    </location>
</feature>
<keyword evidence="1" id="KW-0812">Transmembrane</keyword>
<evidence type="ECO:0000313" key="2">
    <source>
        <dbReference type="EMBL" id="GJD90492.1"/>
    </source>
</evidence>
<keyword evidence="1" id="KW-0472">Membrane</keyword>
<feature type="transmembrane region" description="Helical" evidence="1">
    <location>
        <begin position="36"/>
        <end position="53"/>
    </location>
</feature>
<name>A0AAV4ZQK7_9HYPH</name>
<evidence type="ECO:0000256" key="1">
    <source>
        <dbReference type="SAM" id="Phobius"/>
    </source>
</evidence>
<reference evidence="2" key="2">
    <citation type="submission" date="2021-08" db="EMBL/GenBank/DDBJ databases">
        <authorList>
            <person name="Tani A."/>
            <person name="Ola A."/>
            <person name="Ogura Y."/>
            <person name="Katsura K."/>
            <person name="Hayashi T."/>
        </authorList>
    </citation>
    <scope>NUCLEOTIDE SEQUENCE</scope>
    <source>
        <strain evidence="2">DSM 16372</strain>
    </source>
</reference>
<reference evidence="2" key="1">
    <citation type="journal article" date="2016" name="Front. Microbiol.">
        <title>Genome Sequence of the Piezophilic, Mesophilic Sulfate-Reducing Bacterium Desulfovibrio indicus J2T.</title>
        <authorList>
            <person name="Cao J."/>
            <person name="Maignien L."/>
            <person name="Shao Z."/>
            <person name="Alain K."/>
            <person name="Jebbar M."/>
        </authorList>
    </citation>
    <scope>NUCLEOTIDE SEQUENCE</scope>
    <source>
        <strain evidence="2">DSM 16372</strain>
    </source>
</reference>
<dbReference type="EMBL" id="BPQO01000018">
    <property type="protein sequence ID" value="GJD90492.1"/>
    <property type="molecule type" value="Genomic_DNA"/>
</dbReference>
<feature type="transmembrane region" description="Helical" evidence="1">
    <location>
        <begin position="219"/>
        <end position="238"/>
    </location>
</feature>
<feature type="transmembrane region" description="Helical" evidence="1">
    <location>
        <begin position="88"/>
        <end position="105"/>
    </location>
</feature>
<feature type="transmembrane region" description="Helical" evidence="1">
    <location>
        <begin position="258"/>
        <end position="282"/>
    </location>
</feature>
<evidence type="ECO:0008006" key="4">
    <source>
        <dbReference type="Google" id="ProtNLM"/>
    </source>
</evidence>
<sequence>MSSASPIPAGLAGPIWSAVPAGRATAAAGTRLLHLPYWLMLTALTFNAALAFVNGNVRPLTPAVVIALEGALTLGCLLVALLHHRREMNLAVAFIVWLFLFMILRSAIVDPATSVKYFRDLLIAPTFFMLGLCTDRRYLNRYVLIGHTIVFTIGALEAFRTDLYSSLFHVKDYFIATRGLTEADFWNSDSDLFVSATRPNARFLSIADAVMASHRVSSVFLEPVSLGTYCIIASAYLFALWRSLGWKSRAYLLSTNLFLIVACDGRLAFVTFFATLFVCVFWRRWSRYLPALYLPGILLAAFVFVHIVDPARGNDDFLGRVVWTTDLLESYDVSEFLGLSEAFIDKAVDSGVGYIITTQSIFGLALFWLFCSCCSRYATREQICFNHALCLYVCFNSLVSYGFLSIKTAALLWLVKGIIEIGQAPPAPGGARLPARPLLR</sequence>
<feature type="transmembrane region" description="Helical" evidence="1">
    <location>
        <begin position="139"/>
        <end position="159"/>
    </location>
</feature>
<protein>
    <recommendedName>
        <fullName evidence="4">Polymerase</fullName>
    </recommendedName>
</protein>
<keyword evidence="1" id="KW-1133">Transmembrane helix</keyword>
<dbReference type="RefSeq" id="WP_238230650.1">
    <property type="nucleotide sequence ID" value="NZ_BPQO01000018.1"/>
</dbReference>
<feature type="transmembrane region" description="Helical" evidence="1">
    <location>
        <begin position="60"/>
        <end position="82"/>
    </location>
</feature>
<gene>
    <name evidence="2" type="ORF">BHAOGJBA_4031</name>
</gene>